<reference evidence="2" key="1">
    <citation type="submission" date="2021-04" db="EMBL/GenBank/DDBJ databases">
        <title>Pseudaminobacter soli sp. nov., isolated from paddy soil contaminated by heavy metals.</title>
        <authorList>
            <person name="Zhang K."/>
        </authorList>
    </citation>
    <scope>NUCLEOTIDE SEQUENCE</scope>
    <source>
        <strain evidence="2">19-2017</strain>
    </source>
</reference>
<evidence type="ECO:0000313" key="3">
    <source>
        <dbReference type="Proteomes" id="UP000680348"/>
    </source>
</evidence>
<accession>A0A942E224</accession>
<dbReference type="AlphaFoldDB" id="A0A942E224"/>
<keyword evidence="3" id="KW-1185">Reference proteome</keyword>
<dbReference type="Proteomes" id="UP000680348">
    <property type="component" value="Unassembled WGS sequence"/>
</dbReference>
<evidence type="ECO:0000256" key="1">
    <source>
        <dbReference type="SAM" id="Phobius"/>
    </source>
</evidence>
<sequence length="45" mass="4755">MANHLSDVPRPARAFRGRFGAELVAKLTFAAAVGFSAALVFGIIH</sequence>
<dbReference type="RefSeq" id="WP_188255126.1">
    <property type="nucleotide sequence ID" value="NZ_JABVCF010000006.1"/>
</dbReference>
<evidence type="ECO:0000313" key="2">
    <source>
        <dbReference type="EMBL" id="MBS3649570.1"/>
    </source>
</evidence>
<comment type="caution">
    <text evidence="2">The sequence shown here is derived from an EMBL/GenBank/DDBJ whole genome shotgun (WGS) entry which is preliminary data.</text>
</comment>
<keyword evidence="1" id="KW-1133">Transmembrane helix</keyword>
<name>A0A942E224_9HYPH</name>
<organism evidence="2 3">
    <name type="scientific">Pseudaminobacter soli</name>
    <name type="common">ex Zhang et al. 2022</name>
    <dbReference type="NCBI Taxonomy" id="2831468"/>
    <lineage>
        <taxon>Bacteria</taxon>
        <taxon>Pseudomonadati</taxon>
        <taxon>Pseudomonadota</taxon>
        <taxon>Alphaproteobacteria</taxon>
        <taxon>Hyphomicrobiales</taxon>
        <taxon>Phyllobacteriaceae</taxon>
        <taxon>Pseudaminobacter</taxon>
    </lineage>
</organism>
<feature type="transmembrane region" description="Helical" evidence="1">
    <location>
        <begin position="23"/>
        <end position="44"/>
    </location>
</feature>
<gene>
    <name evidence="2" type="ORF">KEU06_13220</name>
</gene>
<keyword evidence="1" id="KW-0472">Membrane</keyword>
<keyword evidence="1" id="KW-0812">Transmembrane</keyword>
<proteinExistence type="predicted"/>
<dbReference type="EMBL" id="JAGWCR010000006">
    <property type="protein sequence ID" value="MBS3649570.1"/>
    <property type="molecule type" value="Genomic_DNA"/>
</dbReference>
<protein>
    <submittedName>
        <fullName evidence="2">Uncharacterized protein</fullName>
    </submittedName>
</protein>